<dbReference type="PANTHER" id="PTHR43692">
    <property type="entry name" value="UDP-N-ACETYLMURAMOYLALANINE--D-GLUTAMATE LIGASE"/>
    <property type="match status" value="1"/>
</dbReference>
<dbReference type="HAMAP" id="MF_00639">
    <property type="entry name" value="MurD"/>
    <property type="match status" value="1"/>
</dbReference>
<keyword evidence="4 9" id="KW-0436">Ligase</keyword>
<keyword evidence="3 9" id="KW-0963">Cytoplasm</keyword>
<dbReference type="Gene3D" id="3.90.190.20">
    <property type="entry name" value="Mur ligase, C-terminal domain"/>
    <property type="match status" value="1"/>
</dbReference>
<dbReference type="InterPro" id="IPR036615">
    <property type="entry name" value="Mur_ligase_C_dom_sf"/>
</dbReference>
<keyword evidence="9 10" id="KW-0573">Peptidoglycan synthesis</keyword>
<evidence type="ECO:0000313" key="13">
    <source>
        <dbReference type="EMBL" id="SMP03727.1"/>
    </source>
</evidence>
<dbReference type="Proteomes" id="UP001157911">
    <property type="component" value="Unassembled WGS sequence"/>
</dbReference>
<comment type="similarity">
    <text evidence="9">Belongs to the MurCDEF family.</text>
</comment>
<keyword evidence="6 9" id="KW-0547">Nucleotide-binding</keyword>
<organism evidence="13 14">
    <name type="scientific">Desulfurobacterium pacificum</name>
    <dbReference type="NCBI Taxonomy" id="240166"/>
    <lineage>
        <taxon>Bacteria</taxon>
        <taxon>Pseudomonadati</taxon>
        <taxon>Aquificota</taxon>
        <taxon>Aquificia</taxon>
        <taxon>Desulfurobacteriales</taxon>
        <taxon>Desulfurobacteriaceae</taxon>
        <taxon>Desulfurobacterium</taxon>
    </lineage>
</organism>
<reference evidence="13 14" key="1">
    <citation type="submission" date="2017-05" db="EMBL/GenBank/DDBJ databases">
        <authorList>
            <person name="Varghese N."/>
            <person name="Submissions S."/>
        </authorList>
    </citation>
    <scope>NUCLEOTIDE SEQUENCE [LARGE SCALE GENOMIC DNA]</scope>
    <source>
        <strain evidence="13 14">DSM 15522</strain>
    </source>
</reference>
<keyword evidence="9 10" id="KW-0133">Cell shape</keyword>
<keyword evidence="9 10" id="KW-0961">Cell wall biogenesis/degradation</keyword>
<evidence type="ECO:0000256" key="9">
    <source>
        <dbReference type="HAMAP-Rule" id="MF_00639"/>
    </source>
</evidence>
<dbReference type="Pfam" id="PF02875">
    <property type="entry name" value="Mur_ligase_C"/>
    <property type="match status" value="1"/>
</dbReference>
<dbReference type="NCBIfam" id="TIGR01087">
    <property type="entry name" value="murD"/>
    <property type="match status" value="1"/>
</dbReference>
<comment type="subcellular location">
    <subcellularLocation>
        <location evidence="1 9 10">Cytoplasm</location>
    </subcellularLocation>
</comment>
<accession>A0ABY1N8Z8</accession>
<dbReference type="InterPro" id="IPR005762">
    <property type="entry name" value="MurD"/>
</dbReference>
<keyword evidence="8 9" id="KW-0131">Cell cycle</keyword>
<comment type="function">
    <text evidence="9 10">Cell wall formation. Catalyzes the addition of glutamate to the nucleotide precursor UDP-N-acetylmuramoyl-L-alanine (UMA).</text>
</comment>
<dbReference type="InterPro" id="IPR004101">
    <property type="entry name" value="Mur_ligase_C"/>
</dbReference>
<evidence type="ECO:0000256" key="6">
    <source>
        <dbReference type="ARBA" id="ARBA00022741"/>
    </source>
</evidence>
<evidence type="ECO:0000256" key="7">
    <source>
        <dbReference type="ARBA" id="ARBA00022840"/>
    </source>
</evidence>
<dbReference type="InterPro" id="IPR036565">
    <property type="entry name" value="Mur-like_cat_sf"/>
</dbReference>
<dbReference type="SUPFAM" id="SSF53244">
    <property type="entry name" value="MurD-like peptide ligases, peptide-binding domain"/>
    <property type="match status" value="1"/>
</dbReference>
<proteinExistence type="inferred from homology"/>
<dbReference type="PROSITE" id="PS01011">
    <property type="entry name" value="FOLYLPOLYGLU_SYNT_1"/>
    <property type="match status" value="1"/>
</dbReference>
<dbReference type="RefSeq" id="WP_283399652.1">
    <property type="nucleotide sequence ID" value="NZ_FXUB01000001.1"/>
</dbReference>
<dbReference type="Pfam" id="PF08245">
    <property type="entry name" value="Mur_ligase_M"/>
    <property type="match status" value="1"/>
</dbReference>
<comment type="caution">
    <text evidence="13">The sequence shown here is derived from an EMBL/GenBank/DDBJ whole genome shotgun (WGS) entry which is preliminary data.</text>
</comment>
<dbReference type="PANTHER" id="PTHR43692:SF1">
    <property type="entry name" value="UDP-N-ACETYLMURAMOYLALANINE--D-GLUTAMATE LIGASE"/>
    <property type="match status" value="1"/>
</dbReference>
<evidence type="ECO:0000256" key="3">
    <source>
        <dbReference type="ARBA" id="ARBA00022490"/>
    </source>
</evidence>
<comment type="catalytic activity">
    <reaction evidence="9 10">
        <text>UDP-N-acetyl-alpha-D-muramoyl-L-alanine + D-glutamate + ATP = UDP-N-acetyl-alpha-D-muramoyl-L-alanyl-D-glutamate + ADP + phosphate + H(+)</text>
        <dbReference type="Rhea" id="RHEA:16429"/>
        <dbReference type="ChEBI" id="CHEBI:15378"/>
        <dbReference type="ChEBI" id="CHEBI:29986"/>
        <dbReference type="ChEBI" id="CHEBI:30616"/>
        <dbReference type="ChEBI" id="CHEBI:43474"/>
        <dbReference type="ChEBI" id="CHEBI:83898"/>
        <dbReference type="ChEBI" id="CHEBI:83900"/>
        <dbReference type="ChEBI" id="CHEBI:456216"/>
        <dbReference type="EC" id="6.3.2.9"/>
    </reaction>
</comment>
<dbReference type="InterPro" id="IPR013221">
    <property type="entry name" value="Mur_ligase_cen"/>
</dbReference>
<dbReference type="GO" id="GO:0016874">
    <property type="term" value="F:ligase activity"/>
    <property type="evidence" value="ECO:0007669"/>
    <property type="project" value="UniProtKB-KW"/>
</dbReference>
<dbReference type="EMBL" id="FXUB01000001">
    <property type="protein sequence ID" value="SMP03727.1"/>
    <property type="molecule type" value="Genomic_DNA"/>
</dbReference>
<dbReference type="InterPro" id="IPR018109">
    <property type="entry name" value="Folylpolyglutamate_synth_CS"/>
</dbReference>
<dbReference type="Gene3D" id="3.40.1190.10">
    <property type="entry name" value="Mur-like, catalytic domain"/>
    <property type="match status" value="1"/>
</dbReference>
<gene>
    <name evidence="9" type="primary">murD</name>
    <name evidence="13" type="ORF">SAMN06265339_0141</name>
</gene>
<dbReference type="EC" id="6.3.2.9" evidence="9 10"/>
<evidence type="ECO:0000259" key="12">
    <source>
        <dbReference type="Pfam" id="PF08245"/>
    </source>
</evidence>
<keyword evidence="5 9" id="KW-0132">Cell division</keyword>
<evidence type="ECO:0000256" key="4">
    <source>
        <dbReference type="ARBA" id="ARBA00022598"/>
    </source>
</evidence>
<feature type="domain" description="Mur ligase C-terminal" evidence="11">
    <location>
        <begin position="270"/>
        <end position="379"/>
    </location>
</feature>
<evidence type="ECO:0000259" key="11">
    <source>
        <dbReference type="Pfam" id="PF02875"/>
    </source>
</evidence>
<evidence type="ECO:0000256" key="2">
    <source>
        <dbReference type="ARBA" id="ARBA00004752"/>
    </source>
</evidence>
<evidence type="ECO:0000256" key="5">
    <source>
        <dbReference type="ARBA" id="ARBA00022618"/>
    </source>
</evidence>
<keyword evidence="14" id="KW-1185">Reference proteome</keyword>
<comment type="pathway">
    <text evidence="2 9 10">Cell wall biogenesis; peptidoglycan biosynthesis.</text>
</comment>
<evidence type="ECO:0000256" key="10">
    <source>
        <dbReference type="RuleBase" id="RU003664"/>
    </source>
</evidence>
<dbReference type="SUPFAM" id="SSF53623">
    <property type="entry name" value="MurD-like peptide ligases, catalytic domain"/>
    <property type="match status" value="1"/>
</dbReference>
<keyword evidence="7 9" id="KW-0067">ATP-binding</keyword>
<evidence type="ECO:0000313" key="14">
    <source>
        <dbReference type="Proteomes" id="UP001157911"/>
    </source>
</evidence>
<feature type="domain" description="Mur ligase central" evidence="12">
    <location>
        <begin position="84"/>
        <end position="247"/>
    </location>
</feature>
<sequence>MILVLGKGLSGKAAEKLLKSKGFQVIVYDDKSPVSVPSEIEFAVKSPGVPPDHFLIKELKSKGIEVIGEIELAYRYAKGRIVSVTGTNGKSTTTALIYHVLKEAGYEAFIGGNYGIPFSSFADKTTENSITVLELSSFQIEDLKTFKSDVGVILNVTPDHLNRYSSFEEYAEVKKSFVKFCEVSILNYDDPILKNLEGNVKFFSFKERKDAFFDGRKIIAEGYELSVDALPLKGVHNIENYMAAALTLLELGVKWGYIEKGFRTFRGLPHRVEEVAVINGVKFINDSKSTNVDSLRKALLSFNNIVLIAGGVDKGLDFSPVLPLLKERVKAAVVIGDMADKLESLFSKVIPVKKAETMEEAVKLAYGLANGSGVVLLSPGCASFDMFRSFEERGEAFKTCVKQLEAELEL</sequence>
<dbReference type="SUPFAM" id="SSF51984">
    <property type="entry name" value="MurCD N-terminal domain"/>
    <property type="match status" value="1"/>
</dbReference>
<protein>
    <recommendedName>
        <fullName evidence="9 10">UDP-N-acetylmuramoylalanine--D-glutamate ligase</fullName>
        <ecNumber evidence="9 10">6.3.2.9</ecNumber>
    </recommendedName>
    <alternativeName>
        <fullName evidence="9">D-glutamic acid-adding enzyme</fullName>
    </alternativeName>
    <alternativeName>
        <fullName evidence="9">UDP-N-acetylmuramoyl-L-alanyl-D-glutamate synthetase</fullName>
    </alternativeName>
</protein>
<evidence type="ECO:0000256" key="1">
    <source>
        <dbReference type="ARBA" id="ARBA00004496"/>
    </source>
</evidence>
<evidence type="ECO:0000256" key="8">
    <source>
        <dbReference type="ARBA" id="ARBA00023306"/>
    </source>
</evidence>
<feature type="binding site" evidence="9">
    <location>
        <begin position="86"/>
        <end position="92"/>
    </location>
    <ligand>
        <name>ATP</name>
        <dbReference type="ChEBI" id="CHEBI:30616"/>
    </ligand>
</feature>
<name>A0ABY1N8Z8_9BACT</name>